<proteinExistence type="predicted"/>
<dbReference type="EMBL" id="MF190368">
    <property type="protein sequence ID" value="ASY91231.1"/>
    <property type="molecule type" value="Genomic_DNA"/>
</dbReference>
<name>A0A286NC98_KLEPN</name>
<protein>
    <submittedName>
        <fullName evidence="1">Uncharacterized protein</fullName>
    </submittedName>
</protein>
<reference evidence="1" key="1">
    <citation type="submission" date="2017-06" db="EMBL/GenBank/DDBJ databases">
        <title>complete sequence of plasmid p205880-qnrS.</title>
        <authorList>
            <person name="Wang S."/>
            <person name="Zhan Z."/>
            <person name="Fang H."/>
            <person name="Feng J."/>
            <person name="Zhang D."/>
            <person name="Jiang X."/>
            <person name="Wang F."/>
            <person name="Zeng L."/>
            <person name="Liang Q."/>
            <person name="Zhou D."/>
        </authorList>
    </citation>
    <scope>NUCLEOTIDE SEQUENCE</scope>
    <source>
        <strain evidence="1">205880</strain>
        <plasmid evidence="1">p205880-qnrS</plasmid>
    </source>
</reference>
<sequence>MCLQQRQTLCRRQFNLIIWLIRRIVKAHFSVAPRLAKE</sequence>
<keyword evidence="1" id="KW-0614">Plasmid</keyword>
<dbReference type="AlphaFoldDB" id="A0A286NC98"/>
<geneLocation type="plasmid" evidence="1">
    <name>p205880-qnrS</name>
</geneLocation>
<evidence type="ECO:0000313" key="1">
    <source>
        <dbReference type="EMBL" id="ASY91231.1"/>
    </source>
</evidence>
<accession>A0A286NC98</accession>
<organism evidence="1">
    <name type="scientific">Klebsiella pneumoniae</name>
    <dbReference type="NCBI Taxonomy" id="573"/>
    <lineage>
        <taxon>Bacteria</taxon>
        <taxon>Pseudomonadati</taxon>
        <taxon>Pseudomonadota</taxon>
        <taxon>Gammaproteobacteria</taxon>
        <taxon>Enterobacterales</taxon>
        <taxon>Enterobacteriaceae</taxon>
        <taxon>Klebsiella/Raoultella group</taxon>
        <taxon>Klebsiella</taxon>
        <taxon>Klebsiella pneumoniae complex</taxon>
    </lineage>
</organism>